<accession>A0A4U5URX3</accession>
<feature type="compositionally biased region" description="Pro residues" evidence="2">
    <location>
        <begin position="1541"/>
        <end position="1551"/>
    </location>
</feature>
<dbReference type="InterPro" id="IPR056747">
    <property type="entry name" value="VPS13-like_M"/>
</dbReference>
<feature type="region of interest" description="Disordered" evidence="2">
    <location>
        <begin position="1725"/>
        <end position="1765"/>
    </location>
</feature>
<dbReference type="Gene3D" id="1.10.8.10">
    <property type="entry name" value="DNA helicase RuvA subunit, C-terminal domain"/>
    <property type="match status" value="1"/>
</dbReference>
<dbReference type="PANTHER" id="PTHR16166">
    <property type="entry name" value="VACUOLAR PROTEIN SORTING-ASSOCIATED PROTEIN VPS13"/>
    <property type="match status" value="1"/>
</dbReference>
<dbReference type="Pfam" id="PF12624">
    <property type="entry name" value="VPS13_N"/>
    <property type="match status" value="1"/>
</dbReference>
<dbReference type="STRING" id="240159.A0A4U5URX3"/>
<organism evidence="4 5">
    <name type="scientific">Collichthys lucidus</name>
    <name type="common">Big head croaker</name>
    <name type="synonym">Sciaena lucida</name>
    <dbReference type="NCBI Taxonomy" id="240159"/>
    <lineage>
        <taxon>Eukaryota</taxon>
        <taxon>Metazoa</taxon>
        <taxon>Chordata</taxon>
        <taxon>Craniata</taxon>
        <taxon>Vertebrata</taxon>
        <taxon>Euteleostomi</taxon>
        <taxon>Actinopterygii</taxon>
        <taxon>Neopterygii</taxon>
        <taxon>Teleostei</taxon>
        <taxon>Neoteleostei</taxon>
        <taxon>Acanthomorphata</taxon>
        <taxon>Eupercaria</taxon>
        <taxon>Sciaenidae</taxon>
        <taxon>Collichthys</taxon>
    </lineage>
</organism>
<reference evidence="4 5" key="1">
    <citation type="submission" date="2019-01" db="EMBL/GenBank/DDBJ databases">
        <title>Genome Assembly of Collichthys lucidus.</title>
        <authorList>
            <person name="Cai M."/>
            <person name="Xiao S."/>
        </authorList>
    </citation>
    <scope>NUCLEOTIDE SEQUENCE [LARGE SCALE GENOMIC DNA]</scope>
    <source>
        <strain evidence="4">JT15FE1705JMU</strain>
        <tissue evidence="4">Muscle</tissue>
    </source>
</reference>
<dbReference type="GO" id="GO:0007005">
    <property type="term" value="P:mitochondrion organization"/>
    <property type="evidence" value="ECO:0007669"/>
    <property type="project" value="TreeGrafter"/>
</dbReference>
<evidence type="ECO:0000256" key="2">
    <source>
        <dbReference type="SAM" id="MobiDB-lite"/>
    </source>
</evidence>
<evidence type="ECO:0000313" key="5">
    <source>
        <dbReference type="Proteomes" id="UP000298787"/>
    </source>
</evidence>
<feature type="domain" description="UBA" evidence="3">
    <location>
        <begin position="2463"/>
        <end position="2507"/>
    </location>
</feature>
<dbReference type="EMBL" id="CM014087">
    <property type="protein sequence ID" value="TKS77874.1"/>
    <property type="molecule type" value="Genomic_DNA"/>
</dbReference>
<dbReference type="PROSITE" id="PS50030">
    <property type="entry name" value="UBA"/>
    <property type="match status" value="1"/>
</dbReference>
<feature type="region of interest" description="Disordered" evidence="2">
    <location>
        <begin position="1006"/>
        <end position="1026"/>
    </location>
</feature>
<dbReference type="InterPro" id="IPR015940">
    <property type="entry name" value="UBA"/>
</dbReference>
<sequence>MGAVELENLPLRKDALREFDLPFEVKAGFIGKITLQIPFYRPHSDPWVISMSQLNLIIGPAQLQEYDGEKEREEERERKKHLLKALEDKFKSECEQKGESYWYSVTASVVTRIVENIELKIQDVHLRFEDDCSNPEKPFSFGVCINNVSAQNPSRELVQKLLRQKQLEIKHFSVYWDTECEMLGKLPANQIQDAMTQCMQSRHHQYIFEPVCASVLLRRNASKKPLRSRNTPRIEGQVQLEPMSLRLSQVQYQQIMAFLKELDRQERELLYRKWRPKVPISMKQANLSEIREQRRRGSWDFALQRARDAQTYTSLYFRRLKGVPLSSQEESELERVEEEQTIDELQSLREIVHDWFRKQEEIAENVRDPSSDPQQCSPNTSISKSESSGMVQYLQSWFPGWGGWYGDSQNPDRPEELLPSSSSWDILAETEDLFDPLEDSHTLNTFTRRDHLFARLEFLLEKGGVTLFHQDRREDMLHESGVIQLEFSGVKVILESLPRSESSLLSVRLGSLFLRDLTTQGTIFPVLVSPKTDKVVVAINQPSGQFSSTIGDIGCNAECSSLPVFEMIYERNPVRCKFERRLEVNTSPLNIIYNPQAIKKVTEFFYKGRVHTSGFGYQSELELRVAEAARRQYNKLKMQTKAEIRQTIDQLLVGEFIENSKRWTMKLDICAPQVIFPDDFQSGDPMLVVVDLGRILLTNSRDDTKASSEDTQTEREDMSDDEYQTPLATPPESPPPGLDMSLKDQLKNPDLSSLRSPESTQAYSRNLYEKYSLSFKDLQIMVGRCQDNWKHLQESDVGPTHVVEKFNVLLQLEQRLRYTSDPQLPGAVLSGTLPDLKVHVNLEKMTALRNCLARLSSPSVSEGDKSQESGPNIKSPDPLTLRHDKIFQRENSSWKLQGSAMNLTQSVMTLEQRTREVLVESRLLLAEFNINYMQLGIESNGRYISVLKVFRTNANFVKRPYDAEVSLTVHGLLLVDTLQTYGSDFDLLVASHKHLSFDIPTGSLLESQPSSPVSSDGRSPQHQGHYTKLSSGMPIDTFSPFSSFLKNQEALIKLEYQFVSSDCPSMNLDSSLQVTSMQVNNLDIILNPETMVELLKFLQKSFPKEDSTWTSSAQHTKQPCNEEGEGTYQATYDQNKELTVEIHRLNLLLLRTVSTGTVLGAEKKGLKIATASITGTKVNVSMGSRLDITGSLRSMQLVDLTQEGGRSQSVVSIGSVEDNSSTLGGLMFLAETSGSNSEALNFHLIEKSHGECSLELQMASLHYNHSAKFLKELSLSANEVEDNFRSMLKSAATKVSTVLATKTAEYSGMVSLFEPPLRRTRTQSQTWTYPFEDEEAVSMEKPGSTLDTFLVKLTLNISIESPVVSIPRKPGHSELLVGHLGSITIQNFVTRQEHSSERGERLQVLVKDIRLYSLNMSHLVFKRASSGPTAGSMSPSHNASINQDEPQFTRHDFFESLNCGKAFHILKDTTIQFTLEKVPVIDDTQFAFLTTEEPCKSTGLLRVEGKFVNPVQVFLCKPVYEQVLHTLDNLSLIEEQRVTPSQPPTPPPPTPSSNRPQRFPDPQGGLFARDPPHISFTHSSLSSPLPLQSHKPALISSFTQLKVTLHVAELQVQLSADLTQGSQGLVSLRFQDLEGDFTKDHPHLVAVQLALRSLLMEDLLEQNPESKYKHLMVSRGAPKPSTFSPKEYLSQSCPLASNALYPDMPRSLPAHMEEAQNVFQLYQRHPSTPSASSRKSKRDPDCPSTPPPSPTHHTPSPQPPPDFDDSLVHINVLLVDQNHPEFKTRYGCVGRSVDVDFNCLDVLITLQTWVVILDFFGIGSTANNHAVKVPPMSPAPVPRHPLCEPDIGEEETTEAVNTKVDLKVRDHPQRASRVLLDIDAGAPVILIPESSRSPRVIVANLGQLKVQNCFLPAGAHGTFSLRDKERVRSAAGRNSGQEKSRASCAGFTFGRPQAPDTGSSPEEDGLNSFEDYVCLLDCISLDLQEMDIFAAERLPCQPWDSGGKTSESTDLIFPSYSVRRTGDNLLKDCCRLKLKVERNLDKELSHAVPDMSIHGSLSSVHCSLDLEHYQLLRGLLENNLGEPVEDFLRPYNLQDPSTYTVLSGDVYTNMSFLVDMMDVSLEFLHSPKPSENSHSLARFDFMKSKLLFESFSNGSKSVNLVSHSLLAYDTRYTGLNKSSGGADGARRNVFDCILQPSKTGANRASLQLELHYRSTRDSSCFTVVLNNLRVFLIFDWLQLVRDFLQVPVENAFGGAEPRQRWPSNTSRDSGTATTSTSAAVMPKTVKSGVVTKRSTVPVTQDRCLEVKINVTGTEFVVVEDSSCLDTNAIILKGTTVLTYKPRLLDRPFSGSLAGIEVFSCRLGSEQETALSIIDPVNVQVELCGSPTYQSSSGLLDAFNVEDIPPLLEIQFPALDIRLSYNDIQLFLAIAKSIPASSPLPFDSNNSTAHSTEHTPKPKDSFRQKTEALIEGQLTHLQDLGFRKEDCKRALTHCKGQLDQAATWLLENAENMADHSRARTDSGSSSHSAPLSGVELKAESVCICFIDDCLDCDIPLAELTFSRLYVLQRTGSTQEGNTSFTLSGDYYNRELSEQYNTTKTSWIADYCNDKEHTPQSSPPLPWMGSSVDPPSFGQTDVKLSKRRQPFVPYALRNHTGCTMWFANLTTTPTRVALSHSSSLDSISDVHGPETDDTHNVSQWREVLPGEEIPFEFEAREKLRHRHTHELKLHQLLVRVCGWEQVKPVSVDKVGVFFRYAAADRINSSNTVGSPISRTSIIHPHVYGEREGEQHTLARTP</sequence>
<keyword evidence="1" id="KW-0813">Transport</keyword>
<dbReference type="InterPro" id="IPR026854">
    <property type="entry name" value="VPS13_N"/>
</dbReference>
<evidence type="ECO:0000256" key="1">
    <source>
        <dbReference type="ARBA" id="ARBA00022448"/>
    </source>
</evidence>
<feature type="compositionally biased region" description="Low complexity" evidence="2">
    <location>
        <begin position="2265"/>
        <end position="2277"/>
    </location>
</feature>
<name>A0A4U5URX3_COLLU</name>
<dbReference type="GO" id="GO:0045053">
    <property type="term" value="P:protein retention in Golgi apparatus"/>
    <property type="evidence" value="ECO:0007669"/>
    <property type="project" value="TreeGrafter"/>
</dbReference>
<dbReference type="InterPro" id="IPR009060">
    <property type="entry name" value="UBA-like_sf"/>
</dbReference>
<dbReference type="GO" id="GO:0006623">
    <property type="term" value="P:protein targeting to vacuole"/>
    <property type="evidence" value="ECO:0007669"/>
    <property type="project" value="TreeGrafter"/>
</dbReference>
<keyword evidence="5" id="KW-1185">Reference proteome</keyword>
<feature type="region of interest" description="Disordered" evidence="2">
    <location>
        <begin position="2254"/>
        <end position="2277"/>
    </location>
</feature>
<protein>
    <submittedName>
        <fullName evidence="4">Vacuolar protein sorting-associated protein 13D</fullName>
    </submittedName>
</protein>
<feature type="compositionally biased region" description="Polar residues" evidence="2">
    <location>
        <begin position="371"/>
        <end position="387"/>
    </location>
</feature>
<feature type="compositionally biased region" description="Basic and acidic residues" evidence="2">
    <location>
        <begin position="701"/>
        <end position="716"/>
    </location>
</feature>
<proteinExistence type="predicted"/>
<feature type="region of interest" description="Disordered" evidence="2">
    <location>
        <begin position="1928"/>
        <end position="1963"/>
    </location>
</feature>
<dbReference type="Pfam" id="PF25033">
    <property type="entry name" value="VPS13_M"/>
    <property type="match status" value="1"/>
</dbReference>
<dbReference type="SUPFAM" id="SSF46934">
    <property type="entry name" value="UBA-like"/>
    <property type="match status" value="1"/>
</dbReference>
<feature type="region of interest" description="Disordered" evidence="2">
    <location>
        <begin position="701"/>
        <end position="759"/>
    </location>
</feature>
<evidence type="ECO:0000259" key="3">
    <source>
        <dbReference type="PROSITE" id="PS50030"/>
    </source>
</evidence>
<dbReference type="Proteomes" id="UP000298787">
    <property type="component" value="Chromosome 10"/>
</dbReference>
<evidence type="ECO:0000313" key="4">
    <source>
        <dbReference type="EMBL" id="TKS77874.1"/>
    </source>
</evidence>
<dbReference type="CDD" id="cd14306">
    <property type="entry name" value="UBA_VP13D"/>
    <property type="match status" value="1"/>
</dbReference>
<gene>
    <name evidence="4" type="ORF">D9C73_011965</name>
</gene>
<feature type="compositionally biased region" description="Pro residues" evidence="2">
    <location>
        <begin position="1743"/>
        <end position="1761"/>
    </location>
</feature>
<dbReference type="PANTHER" id="PTHR16166:SF141">
    <property type="entry name" value="INTERMEMBRANE LIPID TRANSFER PROTEIN VPS13D"/>
    <property type="match status" value="1"/>
</dbReference>
<dbReference type="InterPro" id="IPR026847">
    <property type="entry name" value="VPS13"/>
</dbReference>
<feature type="region of interest" description="Disordered" evidence="2">
    <location>
        <begin position="1537"/>
        <end position="1571"/>
    </location>
</feature>
<feature type="region of interest" description="Disordered" evidence="2">
    <location>
        <begin position="2441"/>
        <end position="2461"/>
    </location>
</feature>
<feature type="compositionally biased region" description="Polar residues" evidence="2">
    <location>
        <begin position="750"/>
        <end position="759"/>
    </location>
</feature>
<feature type="compositionally biased region" description="Basic and acidic residues" evidence="2">
    <location>
        <begin position="2450"/>
        <end position="2461"/>
    </location>
</feature>
<feature type="region of interest" description="Disordered" evidence="2">
    <location>
        <begin position="363"/>
        <end position="387"/>
    </location>
</feature>
<feature type="compositionally biased region" description="Pro residues" evidence="2">
    <location>
        <begin position="728"/>
        <end position="737"/>
    </location>
</feature>
<feature type="region of interest" description="Disordered" evidence="2">
    <location>
        <begin position="857"/>
        <end position="880"/>
    </location>
</feature>
<dbReference type="InterPro" id="IPR041969">
    <property type="entry name" value="VP13D_UBA"/>
</dbReference>